<sequence length="117" mass="13150">MGFPLTNQTLPPFDDLVALAKNNPQAFKQLKHEMCEEMIQSASDVMQHRLRAQQSHIDLVVSHCKNPNHINITLMKELSVQVVKFQGVLGGEYVLDDDANISPTHSADIIPFTLKEK</sequence>
<proteinExistence type="predicted"/>
<dbReference type="RefSeq" id="WP_017052608.1">
    <property type="nucleotide sequence ID" value="NZ_AJYW02000073.1"/>
</dbReference>
<name>A0A1E5D2E9_9VIBR</name>
<dbReference type="EMBL" id="AJYW02000073">
    <property type="protein sequence ID" value="OEE77695.1"/>
    <property type="molecule type" value="Genomic_DNA"/>
</dbReference>
<dbReference type="AlphaFoldDB" id="A0A1E5D2E9"/>
<dbReference type="Proteomes" id="UP000094165">
    <property type="component" value="Unassembled WGS sequence"/>
</dbReference>
<keyword evidence="2" id="KW-1185">Reference proteome</keyword>
<evidence type="ECO:0000313" key="1">
    <source>
        <dbReference type="EMBL" id="OEE77695.1"/>
    </source>
</evidence>
<dbReference type="Pfam" id="PF11333">
    <property type="entry name" value="DUF3135"/>
    <property type="match status" value="1"/>
</dbReference>
<protein>
    <recommendedName>
        <fullName evidence="3">DUF3135 domain-containing protein</fullName>
    </recommendedName>
</protein>
<comment type="caution">
    <text evidence="1">The sequence shown here is derived from an EMBL/GenBank/DDBJ whole genome shotgun (WGS) entry which is preliminary data.</text>
</comment>
<gene>
    <name evidence="1" type="ORF">A130_14285</name>
</gene>
<accession>A0A1E5D2E9</accession>
<organism evidence="1 2">
    <name type="scientific">Vibrio genomosp. F6 str. FF-238</name>
    <dbReference type="NCBI Taxonomy" id="1191298"/>
    <lineage>
        <taxon>Bacteria</taxon>
        <taxon>Pseudomonadati</taxon>
        <taxon>Pseudomonadota</taxon>
        <taxon>Gammaproteobacteria</taxon>
        <taxon>Vibrionales</taxon>
        <taxon>Vibrionaceae</taxon>
        <taxon>Vibrio</taxon>
    </lineage>
</organism>
<evidence type="ECO:0000313" key="2">
    <source>
        <dbReference type="Proteomes" id="UP000094165"/>
    </source>
</evidence>
<dbReference type="InterPro" id="IPR021482">
    <property type="entry name" value="DUF3135"/>
</dbReference>
<evidence type="ECO:0008006" key="3">
    <source>
        <dbReference type="Google" id="ProtNLM"/>
    </source>
</evidence>
<reference evidence="1 2" key="1">
    <citation type="journal article" date="2012" name="Science">
        <title>Ecological populations of bacteria act as socially cohesive units of antibiotic production and resistance.</title>
        <authorList>
            <person name="Cordero O.X."/>
            <person name="Wildschutte H."/>
            <person name="Kirkup B."/>
            <person name="Proehl S."/>
            <person name="Ngo L."/>
            <person name="Hussain F."/>
            <person name="Le Roux F."/>
            <person name="Mincer T."/>
            <person name="Polz M.F."/>
        </authorList>
    </citation>
    <scope>NUCLEOTIDE SEQUENCE [LARGE SCALE GENOMIC DNA]</scope>
    <source>
        <strain evidence="1 2">FF-238</strain>
    </source>
</reference>